<dbReference type="PROSITE" id="PS50943">
    <property type="entry name" value="HTH_CROC1"/>
    <property type="match status" value="1"/>
</dbReference>
<dbReference type="CDD" id="cd00093">
    <property type="entry name" value="HTH_XRE"/>
    <property type="match status" value="1"/>
</dbReference>
<gene>
    <name evidence="2" type="ORF">OHJ16_04245</name>
</gene>
<dbReference type="InterPro" id="IPR010982">
    <property type="entry name" value="Lambda_DNA-bd_dom_sf"/>
</dbReference>
<dbReference type="SUPFAM" id="SSF47413">
    <property type="entry name" value="lambda repressor-like DNA-binding domains"/>
    <property type="match status" value="1"/>
</dbReference>
<feature type="domain" description="HTH cro/C1-type" evidence="1">
    <location>
        <begin position="17"/>
        <end position="71"/>
    </location>
</feature>
<dbReference type="EMBL" id="JAPTMY010000006">
    <property type="protein sequence ID" value="MCZ0857252.1"/>
    <property type="molecule type" value="Genomic_DNA"/>
</dbReference>
<dbReference type="Gene3D" id="1.10.260.40">
    <property type="entry name" value="lambda repressor-like DNA-binding domains"/>
    <property type="match status" value="1"/>
</dbReference>
<protein>
    <submittedName>
        <fullName evidence="2">XRE family transcriptional regulator</fullName>
    </submittedName>
</protein>
<reference evidence="2" key="1">
    <citation type="submission" date="2022-10" db="EMBL/GenBank/DDBJ databases">
        <title>Genome sequence of Actinomyces israelii ATCC 10048.</title>
        <authorList>
            <person name="Watt R.M."/>
            <person name="Tong W.M."/>
        </authorList>
    </citation>
    <scope>NUCLEOTIDE SEQUENCE</scope>
    <source>
        <strain evidence="2">ATCC 10048</strain>
    </source>
</reference>
<name>A0ABT4I696_9ACTO</name>
<dbReference type="InterPro" id="IPR001387">
    <property type="entry name" value="Cro/C1-type_HTH"/>
</dbReference>
<dbReference type="Proteomes" id="UP001072034">
    <property type="component" value="Unassembled WGS sequence"/>
</dbReference>
<accession>A0ABT4I696</accession>
<proteinExistence type="predicted"/>
<dbReference type="Pfam" id="PF01381">
    <property type="entry name" value="HTH_3"/>
    <property type="match status" value="1"/>
</dbReference>
<sequence>MAEHRARFAAEQTAYRLREIREQQGLTQAEVAERMGLTQPTISALESGDLSRSGLATLHAYITALGGTVELTAAFGDQRLIIAT</sequence>
<keyword evidence="3" id="KW-1185">Reference proteome</keyword>
<dbReference type="RefSeq" id="WP_229118578.1">
    <property type="nucleotide sequence ID" value="NZ_CAJPNG010000119.1"/>
</dbReference>
<evidence type="ECO:0000259" key="1">
    <source>
        <dbReference type="PROSITE" id="PS50943"/>
    </source>
</evidence>
<evidence type="ECO:0000313" key="2">
    <source>
        <dbReference type="EMBL" id="MCZ0857252.1"/>
    </source>
</evidence>
<evidence type="ECO:0000313" key="3">
    <source>
        <dbReference type="Proteomes" id="UP001072034"/>
    </source>
</evidence>
<organism evidence="2 3">
    <name type="scientific">Actinomyces israelii</name>
    <dbReference type="NCBI Taxonomy" id="1659"/>
    <lineage>
        <taxon>Bacteria</taxon>
        <taxon>Bacillati</taxon>
        <taxon>Actinomycetota</taxon>
        <taxon>Actinomycetes</taxon>
        <taxon>Actinomycetales</taxon>
        <taxon>Actinomycetaceae</taxon>
        <taxon>Actinomyces</taxon>
    </lineage>
</organism>
<dbReference type="SMART" id="SM00530">
    <property type="entry name" value="HTH_XRE"/>
    <property type="match status" value="1"/>
</dbReference>
<comment type="caution">
    <text evidence="2">The sequence shown here is derived from an EMBL/GenBank/DDBJ whole genome shotgun (WGS) entry which is preliminary data.</text>
</comment>